<protein>
    <submittedName>
        <fullName evidence="3">Transposase</fullName>
    </submittedName>
</protein>
<organism evidence="2 3">
    <name type="scientific">Steinernema glaseri</name>
    <dbReference type="NCBI Taxonomy" id="37863"/>
    <lineage>
        <taxon>Eukaryota</taxon>
        <taxon>Metazoa</taxon>
        <taxon>Ecdysozoa</taxon>
        <taxon>Nematoda</taxon>
        <taxon>Chromadorea</taxon>
        <taxon>Rhabditida</taxon>
        <taxon>Tylenchina</taxon>
        <taxon>Panagrolaimomorpha</taxon>
        <taxon>Strongyloidoidea</taxon>
        <taxon>Steinernematidae</taxon>
        <taxon>Steinernema</taxon>
    </lineage>
</organism>
<feature type="region of interest" description="Disordered" evidence="1">
    <location>
        <begin position="28"/>
        <end position="73"/>
    </location>
</feature>
<keyword evidence="2" id="KW-1185">Reference proteome</keyword>
<dbReference type="AlphaFoldDB" id="A0A1I7ZCX4"/>
<dbReference type="WBParaSite" id="L893_g25094.t1">
    <property type="protein sequence ID" value="L893_g25094.t1"/>
    <property type="gene ID" value="L893_g25094"/>
</dbReference>
<name>A0A1I7ZCX4_9BILA</name>
<evidence type="ECO:0000256" key="1">
    <source>
        <dbReference type="SAM" id="MobiDB-lite"/>
    </source>
</evidence>
<evidence type="ECO:0000313" key="2">
    <source>
        <dbReference type="Proteomes" id="UP000095287"/>
    </source>
</evidence>
<sequence length="73" mass="8177">MRRAKTLFTGALVIHDGRSDPIGVATFLSTPFPPGRSPTIGRRKRTTKTGTKSALYERPPRRRLGKQRTDDVQ</sequence>
<accession>A0A1I7ZCX4</accession>
<dbReference type="Proteomes" id="UP000095287">
    <property type="component" value="Unplaced"/>
</dbReference>
<reference evidence="3" key="1">
    <citation type="submission" date="2016-11" db="UniProtKB">
        <authorList>
            <consortium name="WormBaseParasite"/>
        </authorList>
    </citation>
    <scope>IDENTIFICATION</scope>
</reference>
<proteinExistence type="predicted"/>
<evidence type="ECO:0000313" key="3">
    <source>
        <dbReference type="WBParaSite" id="L893_g25094.t1"/>
    </source>
</evidence>